<evidence type="ECO:0000259" key="1">
    <source>
        <dbReference type="PROSITE" id="PS50995"/>
    </source>
</evidence>
<dbReference type="GO" id="GO:0003700">
    <property type="term" value="F:DNA-binding transcription factor activity"/>
    <property type="evidence" value="ECO:0007669"/>
    <property type="project" value="InterPro"/>
</dbReference>
<dbReference type="EMBL" id="MSIE01000076">
    <property type="protein sequence ID" value="OLF10382.1"/>
    <property type="molecule type" value="Genomic_DNA"/>
</dbReference>
<evidence type="ECO:0000313" key="3">
    <source>
        <dbReference type="Proteomes" id="UP000185596"/>
    </source>
</evidence>
<dbReference type="SUPFAM" id="SSF46785">
    <property type="entry name" value="Winged helix' DNA-binding domain"/>
    <property type="match status" value="1"/>
</dbReference>
<keyword evidence="3" id="KW-1185">Reference proteome</keyword>
<comment type="caution">
    <text evidence="2">The sequence shown here is derived from an EMBL/GenBank/DDBJ whole genome shotgun (WGS) entry which is preliminary data.</text>
</comment>
<dbReference type="Proteomes" id="UP000185596">
    <property type="component" value="Unassembled WGS sequence"/>
</dbReference>
<organism evidence="2 3">
    <name type="scientific">Actinophytocola xanthii</name>
    <dbReference type="NCBI Taxonomy" id="1912961"/>
    <lineage>
        <taxon>Bacteria</taxon>
        <taxon>Bacillati</taxon>
        <taxon>Actinomycetota</taxon>
        <taxon>Actinomycetes</taxon>
        <taxon>Pseudonocardiales</taxon>
        <taxon>Pseudonocardiaceae</taxon>
    </lineage>
</organism>
<accession>A0A1Q8C7P9</accession>
<dbReference type="AlphaFoldDB" id="A0A1Q8C7P9"/>
<dbReference type="OrthoDB" id="5148120at2"/>
<dbReference type="SMART" id="SM00347">
    <property type="entry name" value="HTH_MARR"/>
    <property type="match status" value="1"/>
</dbReference>
<dbReference type="Pfam" id="PF01047">
    <property type="entry name" value="MarR"/>
    <property type="match status" value="1"/>
</dbReference>
<dbReference type="STRING" id="1912961.BU204_31775"/>
<proteinExistence type="predicted"/>
<dbReference type="InterPro" id="IPR036388">
    <property type="entry name" value="WH-like_DNA-bd_sf"/>
</dbReference>
<dbReference type="PROSITE" id="PS50995">
    <property type="entry name" value="HTH_MARR_2"/>
    <property type="match status" value="1"/>
</dbReference>
<dbReference type="InterPro" id="IPR000835">
    <property type="entry name" value="HTH_MarR-typ"/>
</dbReference>
<sequence length="150" mass="16804">MTGQRHDLGASFARLTRMMIDAETPILRAHEIEMWDYTVLSALESAAAPTQAELAAAVHRDKTRLIPILDRLESRRLLSRTPDPTDRRNRVVALTDEGRAVLASCRVDIRAMEAEFLASVPPAKRRTFIEVLNQLADLTAPGRSQSDDRE</sequence>
<feature type="domain" description="HTH marR-type" evidence="1">
    <location>
        <begin position="5"/>
        <end position="137"/>
    </location>
</feature>
<reference evidence="2 3" key="1">
    <citation type="submission" date="2016-12" db="EMBL/GenBank/DDBJ databases">
        <title>The draft genome sequence of Actinophytocola sp. 11-183.</title>
        <authorList>
            <person name="Wang W."/>
            <person name="Yuan L."/>
        </authorList>
    </citation>
    <scope>NUCLEOTIDE SEQUENCE [LARGE SCALE GENOMIC DNA]</scope>
    <source>
        <strain evidence="2 3">11-183</strain>
    </source>
</reference>
<evidence type="ECO:0000313" key="2">
    <source>
        <dbReference type="EMBL" id="OLF10382.1"/>
    </source>
</evidence>
<dbReference type="PRINTS" id="PR00598">
    <property type="entry name" value="HTHMARR"/>
</dbReference>
<dbReference type="Gene3D" id="1.10.10.10">
    <property type="entry name" value="Winged helix-like DNA-binding domain superfamily/Winged helix DNA-binding domain"/>
    <property type="match status" value="1"/>
</dbReference>
<dbReference type="GO" id="GO:0006950">
    <property type="term" value="P:response to stress"/>
    <property type="evidence" value="ECO:0007669"/>
    <property type="project" value="TreeGrafter"/>
</dbReference>
<dbReference type="PANTHER" id="PTHR33164:SF43">
    <property type="entry name" value="HTH-TYPE TRANSCRIPTIONAL REPRESSOR YETL"/>
    <property type="match status" value="1"/>
</dbReference>
<gene>
    <name evidence="2" type="ORF">BU204_31775</name>
</gene>
<protein>
    <submittedName>
        <fullName evidence="2">MarR family transcriptional regulator</fullName>
    </submittedName>
</protein>
<dbReference type="PANTHER" id="PTHR33164">
    <property type="entry name" value="TRANSCRIPTIONAL REGULATOR, MARR FAMILY"/>
    <property type="match status" value="1"/>
</dbReference>
<dbReference type="RefSeq" id="WP_075129490.1">
    <property type="nucleotide sequence ID" value="NZ_MSIE01000076.1"/>
</dbReference>
<dbReference type="InterPro" id="IPR039422">
    <property type="entry name" value="MarR/SlyA-like"/>
</dbReference>
<dbReference type="InterPro" id="IPR036390">
    <property type="entry name" value="WH_DNA-bd_sf"/>
</dbReference>
<name>A0A1Q8C7P9_9PSEU</name>